<dbReference type="Proteomes" id="UP000095282">
    <property type="component" value="Unplaced"/>
</dbReference>
<dbReference type="GO" id="GO:0005829">
    <property type="term" value="C:cytosol"/>
    <property type="evidence" value="ECO:0007669"/>
    <property type="project" value="TreeGrafter"/>
</dbReference>
<keyword evidence="1" id="KW-0547">Nucleotide-binding</keyword>
<keyword evidence="1" id="KW-0694">RNA-binding</keyword>
<accession>A0A1I7UGZ0</accession>
<keyword evidence="1" id="KW-0540">Nuclease</keyword>
<dbReference type="GO" id="GO:0000956">
    <property type="term" value="P:nuclear-transcribed mRNA catabolic process"/>
    <property type="evidence" value="ECO:0007669"/>
    <property type="project" value="TreeGrafter"/>
</dbReference>
<proteinExistence type="inferred from homology"/>
<comment type="cofactor">
    <cofactor evidence="1">
        <name>a divalent metal cation</name>
        <dbReference type="ChEBI" id="CHEBI:60240"/>
    </cofactor>
</comment>
<name>A0A1I7UGZ0_9PELO</name>
<dbReference type="GO" id="GO:0110155">
    <property type="term" value="P:NAD-cap decapping"/>
    <property type="evidence" value="ECO:0007669"/>
    <property type="project" value="TreeGrafter"/>
</dbReference>
<keyword evidence="2" id="KW-1185">Reference proteome</keyword>
<dbReference type="PANTHER" id="PTHR12395">
    <property type="entry name" value="DOM-3 RELATED"/>
    <property type="match status" value="1"/>
</dbReference>
<dbReference type="STRING" id="1561998.A0A1I7UGZ0"/>
<dbReference type="AlphaFoldDB" id="A0A1I7UGZ0"/>
<organism evidence="2 3">
    <name type="scientific">Caenorhabditis tropicalis</name>
    <dbReference type="NCBI Taxonomy" id="1561998"/>
    <lineage>
        <taxon>Eukaryota</taxon>
        <taxon>Metazoa</taxon>
        <taxon>Ecdysozoa</taxon>
        <taxon>Nematoda</taxon>
        <taxon>Chromadorea</taxon>
        <taxon>Rhabditida</taxon>
        <taxon>Rhabditina</taxon>
        <taxon>Rhabditomorpha</taxon>
        <taxon>Rhabditoidea</taxon>
        <taxon>Rhabditidae</taxon>
        <taxon>Peloderinae</taxon>
        <taxon>Caenorhabditis</taxon>
    </lineage>
</organism>
<dbReference type="GO" id="GO:0046872">
    <property type="term" value="F:metal ion binding"/>
    <property type="evidence" value="ECO:0007669"/>
    <property type="project" value="UniProtKB-KW"/>
</dbReference>
<dbReference type="EC" id="3.6.1.-" evidence="1"/>
<evidence type="ECO:0000256" key="1">
    <source>
        <dbReference type="RuleBase" id="RU367113"/>
    </source>
</evidence>
<dbReference type="GO" id="GO:0004518">
    <property type="term" value="F:nuclease activity"/>
    <property type="evidence" value="ECO:0007669"/>
    <property type="project" value="UniProtKB-KW"/>
</dbReference>
<dbReference type="InterPro" id="IPR039039">
    <property type="entry name" value="RAI1-like_fam"/>
</dbReference>
<keyword evidence="1" id="KW-0378">Hydrolase</keyword>
<dbReference type="GO" id="GO:0034353">
    <property type="term" value="F:mRNA 5'-diphosphatase activity"/>
    <property type="evidence" value="ECO:0007669"/>
    <property type="project" value="TreeGrafter"/>
</dbReference>
<reference evidence="3" key="1">
    <citation type="submission" date="2016-11" db="UniProtKB">
        <authorList>
            <consortium name="WormBaseParasite"/>
        </authorList>
    </citation>
    <scope>IDENTIFICATION</scope>
</reference>
<dbReference type="GO" id="GO:0005634">
    <property type="term" value="C:nucleus"/>
    <property type="evidence" value="ECO:0007669"/>
    <property type="project" value="UniProtKB-SubCell"/>
</dbReference>
<sequence>MKLTEDPDGIVRRGSRKGVFKADIHYDDKKWNVFYSAQIDAVTKDPNGRLKHHELKLMGGEGINSRFFAEHSCRIFWQAVFGQCESLIISHNTFKKIFKGTPPSTVFSIKEHQRSEIPEKFKDKWTVDEGKQKLRKFFEFVDSEVKNDRFILSNEGGRWKIMSSNNQVEKLYDLVLNNISVVSDQ</sequence>
<keyword evidence="1" id="KW-0479">Metal-binding</keyword>
<keyword evidence="1" id="KW-0539">Nucleus</keyword>
<comment type="function">
    <text evidence="1">Decapping enzyme for NAD-capped RNAs: specifically hydrolyzes the nicotinamide adenine dinucleotide (NAD) cap from a subset of RNAs by removing the entire NAD moiety from the 5'-end of an NAD-capped RNA.</text>
</comment>
<comment type="similarity">
    <text evidence="1">Belongs to the DXO/Dom3Z family.</text>
</comment>
<evidence type="ECO:0000313" key="2">
    <source>
        <dbReference type="Proteomes" id="UP000095282"/>
    </source>
</evidence>
<dbReference type="GO" id="GO:0000166">
    <property type="term" value="F:nucleotide binding"/>
    <property type="evidence" value="ECO:0007669"/>
    <property type="project" value="UniProtKB-KW"/>
</dbReference>
<dbReference type="GO" id="GO:0003723">
    <property type="term" value="F:RNA binding"/>
    <property type="evidence" value="ECO:0007669"/>
    <property type="project" value="UniProtKB-KW"/>
</dbReference>
<protein>
    <recommendedName>
        <fullName evidence="1">Decapping nuclease</fullName>
        <ecNumber evidence="1">3.6.1.-</ecNumber>
    </recommendedName>
</protein>
<dbReference type="PANTHER" id="PTHR12395:SF12">
    <property type="entry name" value="DECAPPING NUCLEASE"/>
    <property type="match status" value="1"/>
</dbReference>
<dbReference type="WBParaSite" id="Csp11.Scaffold629.g9223.t1">
    <property type="protein sequence ID" value="Csp11.Scaffold629.g9223.t1"/>
    <property type="gene ID" value="Csp11.Scaffold629.g9223"/>
</dbReference>
<comment type="subcellular location">
    <subcellularLocation>
        <location evidence="1">Nucleus</location>
    </subcellularLocation>
</comment>
<evidence type="ECO:0000313" key="3">
    <source>
        <dbReference type="WBParaSite" id="Csp11.Scaffold629.g9223.t1"/>
    </source>
</evidence>